<sequence length="62" mass="7112">MAKINRVPLSLVLGVSNRTLEKWRVGYSMLQGSTKVVIDRLYEDYDLNIKPILKLNPVPIKD</sequence>
<accession>A0A267HPX4</accession>
<gene>
    <name evidence="1" type="ORF">AKL21_09540</name>
</gene>
<reference evidence="1 2" key="1">
    <citation type="submission" date="2015-08" db="EMBL/GenBank/DDBJ databases">
        <title>Enterococcus genome sequence.</title>
        <authorList>
            <person name="Acedo J.Z."/>
            <person name="Vederas J.C."/>
        </authorList>
    </citation>
    <scope>NUCLEOTIDE SEQUENCE [LARGE SCALE GENOMIC DNA]</scope>
    <source>
        <strain evidence="1 2">49</strain>
    </source>
</reference>
<dbReference type="AlphaFoldDB" id="A0A267HPX4"/>
<comment type="caution">
    <text evidence="1">The sequence shown here is derived from an EMBL/GenBank/DDBJ whole genome shotgun (WGS) entry which is preliminary data.</text>
</comment>
<name>A0A267HPX4_9ENTE</name>
<organism evidence="1 2">
    <name type="scientific">Enterococcus canintestini</name>
    <dbReference type="NCBI Taxonomy" id="317010"/>
    <lineage>
        <taxon>Bacteria</taxon>
        <taxon>Bacillati</taxon>
        <taxon>Bacillota</taxon>
        <taxon>Bacilli</taxon>
        <taxon>Lactobacillales</taxon>
        <taxon>Enterococcaceae</taxon>
        <taxon>Enterococcus</taxon>
    </lineage>
</organism>
<proteinExistence type="predicted"/>
<dbReference type="RefSeq" id="WP_095006890.1">
    <property type="nucleotide sequence ID" value="NZ_LHUG01000007.1"/>
</dbReference>
<evidence type="ECO:0000313" key="2">
    <source>
        <dbReference type="Proteomes" id="UP000216797"/>
    </source>
</evidence>
<protein>
    <submittedName>
        <fullName evidence="1">Uncharacterized protein</fullName>
    </submittedName>
</protein>
<keyword evidence="2" id="KW-1185">Reference proteome</keyword>
<evidence type="ECO:0000313" key="1">
    <source>
        <dbReference type="EMBL" id="PAB00394.1"/>
    </source>
</evidence>
<dbReference type="Proteomes" id="UP000216797">
    <property type="component" value="Unassembled WGS sequence"/>
</dbReference>
<dbReference type="EMBL" id="LHUG01000007">
    <property type="protein sequence ID" value="PAB00394.1"/>
    <property type="molecule type" value="Genomic_DNA"/>
</dbReference>